<dbReference type="InterPro" id="IPR013736">
    <property type="entry name" value="Xaa-Pro_dipept_C"/>
</dbReference>
<dbReference type="Gene3D" id="1.10.3020.20">
    <property type="match status" value="1"/>
</dbReference>
<dbReference type="Pfam" id="PF08530">
    <property type="entry name" value="PepX_C"/>
    <property type="match status" value="1"/>
</dbReference>
<dbReference type="InterPro" id="IPR005674">
    <property type="entry name" value="CocE/Ser_esterase"/>
</dbReference>
<dbReference type="Gene3D" id="2.60.120.260">
    <property type="entry name" value="Galactose-binding domain-like"/>
    <property type="match status" value="1"/>
</dbReference>
<dbReference type="SUPFAM" id="SSF49785">
    <property type="entry name" value="Galactose-binding domain-like"/>
    <property type="match status" value="1"/>
</dbReference>
<dbReference type="InterPro" id="IPR008979">
    <property type="entry name" value="Galactose-bd-like_sf"/>
</dbReference>
<dbReference type="EMBL" id="SUTE01000031">
    <property type="protein sequence ID" value="MBE6504837.1"/>
    <property type="molecule type" value="Genomic_DNA"/>
</dbReference>
<dbReference type="InterPro" id="IPR029058">
    <property type="entry name" value="AB_hydrolase_fold"/>
</dbReference>
<organism evidence="3 4">
    <name type="scientific">Methanobrevibacter millerae</name>
    <dbReference type="NCBI Taxonomy" id="230361"/>
    <lineage>
        <taxon>Archaea</taxon>
        <taxon>Methanobacteriati</taxon>
        <taxon>Methanobacteriota</taxon>
        <taxon>Methanomada group</taxon>
        <taxon>Methanobacteria</taxon>
        <taxon>Methanobacteriales</taxon>
        <taxon>Methanobacteriaceae</taxon>
        <taxon>Methanobrevibacter</taxon>
    </lineage>
</organism>
<dbReference type="AlphaFoldDB" id="A0A8T3VAS6"/>
<evidence type="ECO:0000313" key="4">
    <source>
        <dbReference type="Proteomes" id="UP000762703"/>
    </source>
</evidence>
<dbReference type="PANTHER" id="PTHR43056">
    <property type="entry name" value="PEPTIDASE S9 PROLYL OLIGOPEPTIDASE"/>
    <property type="match status" value="1"/>
</dbReference>
<accession>A0A8T3VAS6</accession>
<dbReference type="RefSeq" id="WP_303736482.1">
    <property type="nucleotide sequence ID" value="NZ_SUTE01000031.1"/>
</dbReference>
<feature type="domain" description="Xaa-Pro dipeptidyl-peptidase C-terminal" evidence="2">
    <location>
        <begin position="330"/>
        <end position="585"/>
    </location>
</feature>
<dbReference type="InterPro" id="IPR000383">
    <property type="entry name" value="Xaa-Pro-like_dom"/>
</dbReference>
<evidence type="ECO:0000259" key="2">
    <source>
        <dbReference type="SMART" id="SM00939"/>
    </source>
</evidence>
<proteinExistence type="predicted"/>
<dbReference type="Pfam" id="PF02129">
    <property type="entry name" value="Peptidase_S15"/>
    <property type="match status" value="1"/>
</dbReference>
<keyword evidence="1 3" id="KW-0378">Hydrolase</keyword>
<dbReference type="Gene3D" id="3.40.50.1820">
    <property type="entry name" value="alpha/beta hydrolase"/>
    <property type="match status" value="1"/>
</dbReference>
<reference evidence="3" key="1">
    <citation type="submission" date="2019-04" db="EMBL/GenBank/DDBJ databases">
        <title>Evolution of Biomass-Degrading Anaerobic Consortia Revealed by Metagenomics.</title>
        <authorList>
            <person name="Peng X."/>
        </authorList>
    </citation>
    <scope>NUCLEOTIDE SEQUENCE</scope>
    <source>
        <strain evidence="3">SIG12</strain>
    </source>
</reference>
<dbReference type="InterPro" id="IPR050585">
    <property type="entry name" value="Xaa-Pro_dipeptidyl-ppase/CocE"/>
</dbReference>
<dbReference type="SMART" id="SM00939">
    <property type="entry name" value="PepX_C"/>
    <property type="match status" value="1"/>
</dbReference>
<dbReference type="NCBIfam" id="TIGR00976">
    <property type="entry name" value="CocE_NonD"/>
    <property type="match status" value="1"/>
</dbReference>
<evidence type="ECO:0000313" key="3">
    <source>
        <dbReference type="EMBL" id="MBE6504837.1"/>
    </source>
</evidence>
<gene>
    <name evidence="3" type="ORF">E7Z73_03695</name>
</gene>
<comment type="caution">
    <text evidence="3">The sequence shown here is derived from an EMBL/GenBank/DDBJ whole genome shotgun (WGS) entry which is preliminary data.</text>
</comment>
<sequence>MDNKAKEMMIFKKTVEFVDDGVTHGMLAKFEPGTRVLKKGFQLDPKFKPLECDIILEKDVPVKMRDGVTIYTDILRPVTDEKVPGIISWSPYGKSSGNAPRYSGIFSLVGIPDSTVSGLQKFEGPDPAWWCKEGYAICHPDPRGIVHSEGDVVMLGSQEGEDCYDYIEWLAEQEWCNGKLALSGTSYLAISQWFIAAQRPPHLACINPTEGLMDAYRDWCKRGGIPDPAFMKMLSDVNHVHSGDFHKREDIATETMVYPFADASIWKDKVAHPEKIECPALVVASYTNTLHTNGTFRAWRNLGSKEKWLRIHNSQEWPDYYNEENQRERLKFFDHYLKGIDNGWEKTPPVRYTIQDLEGGDIEGIEADTFPPTGTTYEKLYLNGGSRILSNEPTPVDIPSEMPGQYRVPLIPLASFIFTAKEKTEMVGYPKMKLWLETKDTDDMDIFVLVQKLDKFGHELKQFNALNHSARIYDATDWGSTVLRYSGTGAILRLSMRHLDENLSTDVNPYYSFDRSEPLSPGEIVAAELPLDPIGLVLYPDESLRVIISTQNITGSMMPTVKRYGPDNKGSLVIHAGGKYDSYLQIPLTRRE</sequence>
<evidence type="ECO:0000256" key="1">
    <source>
        <dbReference type="ARBA" id="ARBA00022801"/>
    </source>
</evidence>
<dbReference type="Proteomes" id="UP000762703">
    <property type="component" value="Unassembled WGS sequence"/>
</dbReference>
<dbReference type="PANTHER" id="PTHR43056:SF10">
    <property type="entry name" value="COCE_NOND FAMILY, PUTATIVE (AFU_ORTHOLOGUE AFUA_7G00600)-RELATED"/>
    <property type="match status" value="1"/>
</dbReference>
<dbReference type="SUPFAM" id="SSF53474">
    <property type="entry name" value="alpha/beta-Hydrolases"/>
    <property type="match status" value="1"/>
</dbReference>
<dbReference type="GO" id="GO:0008239">
    <property type="term" value="F:dipeptidyl-peptidase activity"/>
    <property type="evidence" value="ECO:0007669"/>
    <property type="project" value="InterPro"/>
</dbReference>
<protein>
    <submittedName>
        <fullName evidence="3">CocE/NonD family hydrolase</fullName>
    </submittedName>
</protein>
<name>A0A8T3VAS6_9EURY</name>